<dbReference type="Gene3D" id="3.90.226.10">
    <property type="entry name" value="2-enoyl-CoA Hydratase, Chain A, domain 1"/>
    <property type="match status" value="1"/>
</dbReference>
<protein>
    <submittedName>
        <fullName evidence="1">Uncharacterized protein</fullName>
    </submittedName>
</protein>
<dbReference type="PANTHER" id="PTHR10098">
    <property type="entry name" value="RAPSYN-RELATED"/>
    <property type="match status" value="1"/>
</dbReference>
<dbReference type="SUPFAM" id="SSF48452">
    <property type="entry name" value="TPR-like"/>
    <property type="match status" value="1"/>
</dbReference>
<evidence type="ECO:0000313" key="1">
    <source>
        <dbReference type="EMBL" id="CAE4632150.1"/>
    </source>
</evidence>
<dbReference type="PANTHER" id="PTHR10098:SF108">
    <property type="entry name" value="TETRATRICOPEPTIDE REPEAT PROTEIN 28"/>
    <property type="match status" value="1"/>
</dbReference>
<accession>A0A7S4S225</accession>
<sequence>MASEAAKAAAAAMDIAMKLGAERGVAATNRMMASLYNKNGAMYEALKLSTKLASAKISEAVEDSARLVEGSEGMIPEAELSKADAVAVKALTELSTTIAGELKSGKLASAMKSAKSLFAIFKDLGIKAGEAYAKGLLANTYLLAGEPKDAVRAATEALAIFRELKSTKAEVNALHTLISASVMKRDIDGALVAAKEIVEAEKGVGEKKKHGVAVSMAAKLHLANDEPQSAMTMAAEAASLSKGAGDVLGQMAAMSVQCEVNLVQGKPSAALRAAKEVLALSKDKGVPKSRQAIAQLLVGDAQAASKDSMDAAAEAVKLFKEAGDRESQAAALLSLANARFSQESKAVDEGLRAVQEAAALLRDANKAGEALAASTAAVGYMLKKSTEEAEKNAREALNTFRDVADAIGESYAMNLLKTCKAVSAGTSTARLLIDDCGCAHIEMNEYVTQESLEAVIANLHARSSSVSVIVLHLEGCPGSEGVAGYAVNCGMFIIGLRSVGLPVICACWGRIAGPAWGLVLASDYRIAASSTTFMLPLWGPPECLGDLVGHQTAVMLCMQQGPSTSLLMLEQGIIHQCQKGKEDCRKAASEVAKRIAVCPSFPVRQTMNLMTPSMERFALAAAKGNVRW</sequence>
<organism evidence="1">
    <name type="scientific">Alexandrium monilatum</name>
    <dbReference type="NCBI Taxonomy" id="311494"/>
    <lineage>
        <taxon>Eukaryota</taxon>
        <taxon>Sar</taxon>
        <taxon>Alveolata</taxon>
        <taxon>Dinophyceae</taxon>
        <taxon>Gonyaulacales</taxon>
        <taxon>Pyrocystaceae</taxon>
        <taxon>Alexandrium</taxon>
    </lineage>
</organism>
<name>A0A7S4S225_9DINO</name>
<dbReference type="InterPro" id="IPR029045">
    <property type="entry name" value="ClpP/crotonase-like_dom_sf"/>
</dbReference>
<gene>
    <name evidence="1" type="ORF">AMON00008_LOCUS43897</name>
</gene>
<reference evidence="1" key="1">
    <citation type="submission" date="2021-01" db="EMBL/GenBank/DDBJ databases">
        <authorList>
            <person name="Corre E."/>
            <person name="Pelletier E."/>
            <person name="Niang G."/>
            <person name="Scheremetjew M."/>
            <person name="Finn R."/>
            <person name="Kale V."/>
            <person name="Holt S."/>
            <person name="Cochrane G."/>
            <person name="Meng A."/>
            <person name="Brown T."/>
            <person name="Cohen L."/>
        </authorList>
    </citation>
    <scope>NUCLEOTIDE SEQUENCE</scope>
    <source>
        <strain evidence="1">CCMP3105</strain>
    </source>
</reference>
<dbReference type="Gene3D" id="1.25.40.10">
    <property type="entry name" value="Tetratricopeptide repeat domain"/>
    <property type="match status" value="2"/>
</dbReference>
<dbReference type="SUPFAM" id="SSF52096">
    <property type="entry name" value="ClpP/crotonase"/>
    <property type="match status" value="1"/>
</dbReference>
<dbReference type="InterPro" id="IPR011990">
    <property type="entry name" value="TPR-like_helical_dom_sf"/>
</dbReference>
<dbReference type="EMBL" id="HBNR01062291">
    <property type="protein sequence ID" value="CAE4632150.1"/>
    <property type="molecule type" value="Transcribed_RNA"/>
</dbReference>
<proteinExistence type="predicted"/>
<dbReference type="AlphaFoldDB" id="A0A7S4S225"/>